<evidence type="ECO:0000313" key="2">
    <source>
        <dbReference type="Proteomes" id="UP000638043"/>
    </source>
</evidence>
<name>A0ABQ2MW65_9MICO</name>
<sequence>MTTPTPGVPNVVITNPKARKIARTVLDVVTLVVAVVVSADLASDAFDALAITTPALAVLGVLRPAFGLGVDNPNTPTA</sequence>
<evidence type="ECO:0008006" key="3">
    <source>
        <dbReference type="Google" id="ProtNLM"/>
    </source>
</evidence>
<organism evidence="1 2">
    <name type="scientific">Microbacterium nanhaiense</name>
    <dbReference type="NCBI Taxonomy" id="1301026"/>
    <lineage>
        <taxon>Bacteria</taxon>
        <taxon>Bacillati</taxon>
        <taxon>Actinomycetota</taxon>
        <taxon>Actinomycetes</taxon>
        <taxon>Micrococcales</taxon>
        <taxon>Microbacteriaceae</taxon>
        <taxon>Microbacterium</taxon>
    </lineage>
</organism>
<evidence type="ECO:0000313" key="1">
    <source>
        <dbReference type="EMBL" id="GGO59182.1"/>
    </source>
</evidence>
<gene>
    <name evidence="1" type="ORF">GCM10010910_01540</name>
</gene>
<dbReference type="EMBL" id="BMMQ01000001">
    <property type="protein sequence ID" value="GGO59182.1"/>
    <property type="molecule type" value="Genomic_DNA"/>
</dbReference>
<keyword evidence="2" id="KW-1185">Reference proteome</keyword>
<accession>A0ABQ2MW65</accession>
<protein>
    <recommendedName>
        <fullName evidence="3">RDD family protein</fullName>
    </recommendedName>
</protein>
<reference evidence="2" key="1">
    <citation type="journal article" date="2019" name="Int. J. Syst. Evol. Microbiol.">
        <title>The Global Catalogue of Microorganisms (GCM) 10K type strain sequencing project: providing services to taxonomists for standard genome sequencing and annotation.</title>
        <authorList>
            <consortium name="The Broad Institute Genomics Platform"/>
            <consortium name="The Broad Institute Genome Sequencing Center for Infectious Disease"/>
            <person name="Wu L."/>
            <person name="Ma J."/>
        </authorList>
    </citation>
    <scope>NUCLEOTIDE SEQUENCE [LARGE SCALE GENOMIC DNA]</scope>
    <source>
        <strain evidence="2">CGMCC 4.7181</strain>
    </source>
</reference>
<dbReference type="Proteomes" id="UP000638043">
    <property type="component" value="Unassembled WGS sequence"/>
</dbReference>
<dbReference type="RefSeq" id="WP_188699460.1">
    <property type="nucleotide sequence ID" value="NZ_BMMQ01000001.1"/>
</dbReference>
<comment type="caution">
    <text evidence="1">The sequence shown here is derived from an EMBL/GenBank/DDBJ whole genome shotgun (WGS) entry which is preliminary data.</text>
</comment>
<proteinExistence type="predicted"/>